<dbReference type="GO" id="GO:0016810">
    <property type="term" value="F:hydrolase activity, acting on carbon-nitrogen (but not peptide) bonds"/>
    <property type="evidence" value="ECO:0007669"/>
    <property type="project" value="InterPro"/>
</dbReference>
<dbReference type="Gene3D" id="2.30.40.10">
    <property type="entry name" value="Urease, subunit C, domain 1"/>
    <property type="match status" value="1"/>
</dbReference>
<dbReference type="EMBL" id="AP011662">
    <property type="protein sequence ID" value="BAL53623.1"/>
    <property type="molecule type" value="Genomic_DNA"/>
</dbReference>
<dbReference type="AlphaFoldDB" id="H5SBT7"/>
<protein>
    <submittedName>
        <fullName evidence="3">Amidohydrolase</fullName>
    </submittedName>
</protein>
<dbReference type="Gene3D" id="3.20.20.140">
    <property type="entry name" value="Metal-dependent hydrolases"/>
    <property type="match status" value="1"/>
</dbReference>
<evidence type="ECO:0000259" key="2">
    <source>
        <dbReference type="Pfam" id="PF01979"/>
    </source>
</evidence>
<reference evidence="3" key="2">
    <citation type="journal article" date="2012" name="PLoS ONE">
        <title>A Deeply Branching Thermophilic Bacterium with an Ancient Acetyl-CoA Pathway Dominates a Subsurface Ecosystem.</title>
        <authorList>
            <person name="Takami H."/>
            <person name="Noguchi H."/>
            <person name="Takaki Y."/>
            <person name="Uchiyama I."/>
            <person name="Toyoda A."/>
            <person name="Nishi S."/>
            <person name="Chee G.-J."/>
            <person name="Arai W."/>
            <person name="Nunoura T."/>
            <person name="Itoh T."/>
            <person name="Hattori M."/>
            <person name="Takai K."/>
        </authorList>
    </citation>
    <scope>NUCLEOTIDE SEQUENCE</scope>
</reference>
<organism evidence="3">
    <name type="scientific">uncultured Acidobacteriota bacterium</name>
    <dbReference type="NCBI Taxonomy" id="171953"/>
    <lineage>
        <taxon>Bacteria</taxon>
        <taxon>Pseudomonadati</taxon>
        <taxon>Acidobacteriota</taxon>
        <taxon>environmental samples</taxon>
    </lineage>
</organism>
<dbReference type="SUPFAM" id="SSF51338">
    <property type="entry name" value="Composite domain of metallo-dependent hydrolases"/>
    <property type="match status" value="1"/>
</dbReference>
<dbReference type="PANTHER" id="PTHR43135:SF3">
    <property type="entry name" value="ALPHA-D-RIBOSE 1-METHYLPHOSPHONATE 5-TRIPHOSPHATE DIPHOSPHATASE"/>
    <property type="match status" value="1"/>
</dbReference>
<dbReference type="SUPFAM" id="SSF51556">
    <property type="entry name" value="Metallo-dependent hydrolases"/>
    <property type="match status" value="1"/>
</dbReference>
<accession>H5SBT7</accession>
<proteinExistence type="predicted"/>
<feature type="compositionally biased region" description="Basic and acidic residues" evidence="1">
    <location>
        <begin position="445"/>
        <end position="459"/>
    </location>
</feature>
<gene>
    <name evidence="3" type="ORF">HGMM_F07F07C34</name>
</gene>
<sequence>MRTVRAFTAAQAWGLIASLLWFGFFFPGVGSAQAPQSGARDDVTLIRGATILTVTRGRIENGSILIRGGKIAAVGRNLQAPPGAKVIDATGKYIMPGIIDCHSHIAIDGGVNEGTLAVTSMVRIEDVLNPTDINIYRDLAGGVTTANILHGSANPIGGLNAVIKLRWGKTAREMLFEGAMPGIKFALGENPKRSNFTPPPGTPRRYPATRLGVESVIREAFTQARNYMRQWEEYERRRQAGENVVPPRRDLKLEPLVEVLQGKRLVHAHAYRADEILMLIRLAEEFGFKVATFQHVLEGYKVAREIAAHGAGASTFSDWWAYKVEAYDAIPYNGAIMARKGVVVSFNSDSAELARRLNLEAAKAMKYGGLSEDEALALITINPAKQLRIDHRVGSIEVGKDADLVIYSGHPLSVYSIVEKVFIDGQLYFDREADLARRAEIQKEKEALKARERSSERRSGPRGRPPEQP</sequence>
<name>H5SBT7_9BACT</name>
<dbReference type="InterPro" id="IPR011059">
    <property type="entry name" value="Metal-dep_hydrolase_composite"/>
</dbReference>
<dbReference type="MEROPS" id="M38.978"/>
<reference evidence="3" key="1">
    <citation type="journal article" date="2005" name="Environ. Microbiol.">
        <title>Genetic and functional properties of uncultivated thermophilic crenarchaeotes from a subsurface gold mine as revealed by analysis of genome fragments.</title>
        <authorList>
            <person name="Nunoura T."/>
            <person name="Hirayama H."/>
            <person name="Takami H."/>
            <person name="Oida H."/>
            <person name="Nishi S."/>
            <person name="Shimamura S."/>
            <person name="Suzuki Y."/>
            <person name="Inagaki F."/>
            <person name="Takai K."/>
            <person name="Nealson K.H."/>
            <person name="Horikoshi K."/>
        </authorList>
    </citation>
    <scope>NUCLEOTIDE SEQUENCE</scope>
</reference>
<dbReference type="PANTHER" id="PTHR43135">
    <property type="entry name" value="ALPHA-D-RIBOSE 1-METHYLPHOSPHONATE 5-TRIPHOSPHATE DIPHOSPHATASE"/>
    <property type="match status" value="1"/>
</dbReference>
<dbReference type="InterPro" id="IPR051781">
    <property type="entry name" value="Metallo-dep_Hydrolase"/>
</dbReference>
<dbReference type="InterPro" id="IPR006680">
    <property type="entry name" value="Amidohydro-rel"/>
</dbReference>
<feature type="region of interest" description="Disordered" evidence="1">
    <location>
        <begin position="445"/>
        <end position="469"/>
    </location>
</feature>
<keyword evidence="3" id="KW-0378">Hydrolase</keyword>
<evidence type="ECO:0000313" key="3">
    <source>
        <dbReference type="EMBL" id="BAL53623.1"/>
    </source>
</evidence>
<dbReference type="InterPro" id="IPR032466">
    <property type="entry name" value="Metal_Hydrolase"/>
</dbReference>
<dbReference type="Pfam" id="PF01979">
    <property type="entry name" value="Amidohydro_1"/>
    <property type="match status" value="1"/>
</dbReference>
<dbReference type="CDD" id="cd01309">
    <property type="entry name" value="Met_dep_hydrolase_C"/>
    <property type="match status" value="1"/>
</dbReference>
<evidence type="ECO:0000256" key="1">
    <source>
        <dbReference type="SAM" id="MobiDB-lite"/>
    </source>
</evidence>
<feature type="domain" description="Amidohydrolase-related" evidence="2">
    <location>
        <begin position="93"/>
        <end position="426"/>
    </location>
</feature>